<dbReference type="AlphaFoldDB" id="A0A803Q709"/>
<dbReference type="EMBL" id="UZAU01000650">
    <property type="status" value="NOT_ANNOTATED_CDS"/>
    <property type="molecule type" value="Genomic_DNA"/>
</dbReference>
<dbReference type="Pfam" id="PF00078">
    <property type="entry name" value="RVT_1"/>
    <property type="match status" value="1"/>
</dbReference>
<feature type="region of interest" description="Disordered" evidence="2">
    <location>
        <begin position="1"/>
        <end position="126"/>
    </location>
</feature>
<sequence length="1013" mass="116668">MEEENGRPEDDPVNRTQDGMTASLTLEVGNRAQRSKALSPIRHHSCQGRKTREPPTNNWEKRRGPTLGRSEIPLVRRRASEAEIRKTDKPGDERASRYSTSNTLKSSPHKGDLREKLHQKAIAKKRSPIVDSLWEEKKAKPATTDLQEKLTRRRKELDKEMEDLQWRIASAAFEDCNWEEDDFDEESPFSTEIQAEPLPVNFKEPNMLPNEEARVGRLTKDEHKMAIAAGVRLKSKLWNNMLKRELDGVEDFYERAKKYIQVKDGHKKSHQGKERAREHIFMGNEHQVPFKRDPNKFCKFHKDIRYTTEECTHLRMEFEDLIQRGGLGIGGDTHKGRDRYVREARQPPIVMNLEQRPPKNSKEESSKAFNAVLGRRSLYHLKAIVSTYHLAMKFPTPGGVATTRGEQKEARECYNTSLSMAKKPQDSMAMVVCDKEACQQRTGVDLNPRLREEEVHVEPNKETEEVGISEHLLKVLKIGKGLYEDLKRELKQYLVRMKRRALNSVRYAALKEEVDKLDMHCFIWEAFHSVCVSNPVPVPKPNGKWRVCVDFTNLNKACPKDSFPLLHIDQTVDTTTGNKVLCFIDAYSGYNQIPMNPADEKHTSIITDRGLYCYRVMPFGLKNVGAKYKRFVNKIFTNQFRRNMEVYMNDVLVKSKKARDLIKDLDETFTTLMKYQMKLNPAKCIFGNLSGKFLGFIVNERGIEANLEKIQALIDMELPKNRKEVQCLTGRVAALNRFILRSADKCFPFFNTLRGNKQLTWGEECEETFQKLKEHLGKPPLLAKPEKGEPLFLYLGVLKHATSVALTTINGQVLTKFIVEFTYQPDKLEHAEAVEKEAQDETRSDSQLVVCQVEGEYQVKGNRVVAYLAKVKNYLGQLQHYIMEQITRDDNVNADALAKLALTRDIDTLESIPVEYLEKPTIEEEQAYVVTSKDSWMVPYQNYIQSGELPTDNKEAMRVVYMATRYVVMDGVLYKRGFSTPLLRCVGEEEALRILSAIHEEECWNHARGYSMS</sequence>
<evidence type="ECO:0000313" key="5">
    <source>
        <dbReference type="Proteomes" id="UP000596661"/>
    </source>
</evidence>
<reference evidence="4" key="1">
    <citation type="submission" date="2018-11" db="EMBL/GenBank/DDBJ databases">
        <authorList>
            <person name="Grassa J C."/>
        </authorList>
    </citation>
    <scope>NUCLEOTIDE SEQUENCE [LARGE SCALE GENOMIC DNA]</scope>
</reference>
<keyword evidence="5" id="KW-1185">Reference proteome</keyword>
<dbReference type="Proteomes" id="UP000596661">
    <property type="component" value="Chromosome 7"/>
</dbReference>
<name>A0A803Q709_CANSA</name>
<dbReference type="SUPFAM" id="SSF56672">
    <property type="entry name" value="DNA/RNA polymerases"/>
    <property type="match status" value="1"/>
</dbReference>
<dbReference type="CDD" id="cd01647">
    <property type="entry name" value="RT_LTR"/>
    <property type="match status" value="1"/>
</dbReference>
<feature type="coiled-coil region" evidence="1">
    <location>
        <begin position="147"/>
        <end position="174"/>
    </location>
</feature>
<feature type="compositionally biased region" description="Polar residues" evidence="2">
    <location>
        <begin position="97"/>
        <end position="106"/>
    </location>
</feature>
<protein>
    <recommendedName>
        <fullName evidence="3">Reverse transcriptase domain-containing protein</fullName>
    </recommendedName>
</protein>
<dbReference type="Gene3D" id="3.30.70.270">
    <property type="match status" value="2"/>
</dbReference>
<dbReference type="Gene3D" id="3.30.420.10">
    <property type="entry name" value="Ribonuclease H-like superfamily/Ribonuclease H"/>
    <property type="match status" value="1"/>
</dbReference>
<dbReference type="PROSITE" id="PS50878">
    <property type="entry name" value="RT_POL"/>
    <property type="match status" value="1"/>
</dbReference>
<feature type="compositionally biased region" description="Basic and acidic residues" evidence="2">
    <location>
        <begin position="1"/>
        <end position="13"/>
    </location>
</feature>
<dbReference type="EnsemblPlants" id="evm.model.07.919">
    <property type="protein sequence ID" value="cds.evm.model.07.919"/>
    <property type="gene ID" value="evm.TU.07.919"/>
</dbReference>
<proteinExistence type="predicted"/>
<keyword evidence="1" id="KW-0175">Coiled coil</keyword>
<feature type="compositionally biased region" description="Basic and acidic residues" evidence="2">
    <location>
        <begin position="78"/>
        <end position="96"/>
    </location>
</feature>
<evidence type="ECO:0000256" key="2">
    <source>
        <dbReference type="SAM" id="MobiDB-lite"/>
    </source>
</evidence>
<dbReference type="InterPro" id="IPR053134">
    <property type="entry name" value="RNA-dir_DNA_polymerase"/>
</dbReference>
<dbReference type="InterPro" id="IPR043128">
    <property type="entry name" value="Rev_trsase/Diguanyl_cyclase"/>
</dbReference>
<organism evidence="4 5">
    <name type="scientific">Cannabis sativa</name>
    <name type="common">Hemp</name>
    <name type="synonym">Marijuana</name>
    <dbReference type="NCBI Taxonomy" id="3483"/>
    <lineage>
        <taxon>Eukaryota</taxon>
        <taxon>Viridiplantae</taxon>
        <taxon>Streptophyta</taxon>
        <taxon>Embryophyta</taxon>
        <taxon>Tracheophyta</taxon>
        <taxon>Spermatophyta</taxon>
        <taxon>Magnoliopsida</taxon>
        <taxon>eudicotyledons</taxon>
        <taxon>Gunneridae</taxon>
        <taxon>Pentapetalae</taxon>
        <taxon>rosids</taxon>
        <taxon>fabids</taxon>
        <taxon>Rosales</taxon>
        <taxon>Cannabaceae</taxon>
        <taxon>Cannabis</taxon>
    </lineage>
</organism>
<reference evidence="4" key="2">
    <citation type="submission" date="2021-03" db="UniProtKB">
        <authorList>
            <consortium name="EnsemblPlants"/>
        </authorList>
    </citation>
    <scope>IDENTIFICATION</scope>
</reference>
<dbReference type="GO" id="GO:0003676">
    <property type="term" value="F:nucleic acid binding"/>
    <property type="evidence" value="ECO:0007669"/>
    <property type="project" value="InterPro"/>
</dbReference>
<evidence type="ECO:0000256" key="1">
    <source>
        <dbReference type="SAM" id="Coils"/>
    </source>
</evidence>
<dbReference type="Gene3D" id="3.10.10.10">
    <property type="entry name" value="HIV Type 1 Reverse Transcriptase, subunit A, domain 1"/>
    <property type="match status" value="1"/>
</dbReference>
<dbReference type="InterPro" id="IPR000477">
    <property type="entry name" value="RT_dom"/>
</dbReference>
<accession>A0A803Q709</accession>
<feature type="compositionally biased region" description="Basic and acidic residues" evidence="2">
    <location>
        <begin position="109"/>
        <end position="118"/>
    </location>
</feature>
<dbReference type="InterPro" id="IPR036397">
    <property type="entry name" value="RNaseH_sf"/>
</dbReference>
<evidence type="ECO:0000259" key="3">
    <source>
        <dbReference type="PROSITE" id="PS50878"/>
    </source>
</evidence>
<feature type="domain" description="Reverse transcriptase" evidence="3">
    <location>
        <begin position="519"/>
        <end position="698"/>
    </location>
</feature>
<feature type="compositionally biased region" description="Polar residues" evidence="2">
    <location>
        <begin position="14"/>
        <end position="24"/>
    </location>
</feature>
<dbReference type="PANTHER" id="PTHR24559">
    <property type="entry name" value="TRANSPOSON TY3-I GAG-POL POLYPROTEIN"/>
    <property type="match status" value="1"/>
</dbReference>
<dbReference type="Gramene" id="evm.model.07.919">
    <property type="protein sequence ID" value="cds.evm.model.07.919"/>
    <property type="gene ID" value="evm.TU.07.919"/>
</dbReference>
<dbReference type="PANTHER" id="PTHR24559:SF444">
    <property type="entry name" value="REVERSE TRANSCRIPTASE DOMAIN-CONTAINING PROTEIN"/>
    <property type="match status" value="1"/>
</dbReference>
<dbReference type="InterPro" id="IPR043502">
    <property type="entry name" value="DNA/RNA_pol_sf"/>
</dbReference>
<evidence type="ECO:0000313" key="4">
    <source>
        <dbReference type="EnsemblPlants" id="cds.evm.model.07.919"/>
    </source>
</evidence>